<evidence type="ECO:0000313" key="2">
    <source>
        <dbReference type="Proteomes" id="UP000565715"/>
    </source>
</evidence>
<evidence type="ECO:0000313" key="1">
    <source>
        <dbReference type="EMBL" id="NKY37610.1"/>
    </source>
</evidence>
<dbReference type="AlphaFoldDB" id="A0A846XS23"/>
<name>A0A846XS23_9NOCA</name>
<reference evidence="1 2" key="1">
    <citation type="submission" date="2020-04" db="EMBL/GenBank/DDBJ databases">
        <title>MicrobeNet Type strains.</title>
        <authorList>
            <person name="Nicholson A.C."/>
        </authorList>
    </citation>
    <scope>NUCLEOTIDE SEQUENCE [LARGE SCALE GENOMIC DNA]</scope>
    <source>
        <strain evidence="1 2">DSM 45078</strain>
    </source>
</reference>
<keyword evidence="2" id="KW-1185">Reference proteome</keyword>
<proteinExistence type="predicted"/>
<dbReference type="Proteomes" id="UP000565715">
    <property type="component" value="Unassembled WGS sequence"/>
</dbReference>
<sequence>MNVEKLRTVDDWATYYRHEFGLPATERGGFVMLPITSRACVIHLPTERARAVRELLDSRDVRVPVLARQIRWSFVAYPDRRPDPEVVEMLHRIDIDIPGVGSAVMLPTGMGRWNREGCNWVVPPERDGLLPPLSSVINAALLAGGNRE</sequence>
<comment type="caution">
    <text evidence="1">The sequence shown here is derived from an EMBL/GenBank/DDBJ whole genome shotgun (WGS) entry which is preliminary data.</text>
</comment>
<dbReference type="RefSeq" id="WP_068049578.1">
    <property type="nucleotide sequence ID" value="NZ_JAAXOO010000009.1"/>
</dbReference>
<gene>
    <name evidence="1" type="ORF">HGA13_31765</name>
</gene>
<accession>A0A846XS23</accession>
<dbReference type="EMBL" id="JAAXOO010000009">
    <property type="protein sequence ID" value="NKY37610.1"/>
    <property type="molecule type" value="Genomic_DNA"/>
</dbReference>
<organism evidence="1 2">
    <name type="scientific">Nocardia speluncae</name>
    <dbReference type="NCBI Taxonomy" id="419477"/>
    <lineage>
        <taxon>Bacteria</taxon>
        <taxon>Bacillati</taxon>
        <taxon>Actinomycetota</taxon>
        <taxon>Actinomycetes</taxon>
        <taxon>Mycobacteriales</taxon>
        <taxon>Nocardiaceae</taxon>
        <taxon>Nocardia</taxon>
    </lineage>
</organism>
<protein>
    <submittedName>
        <fullName evidence="1">Uncharacterized protein</fullName>
    </submittedName>
</protein>